<dbReference type="EMBL" id="JAALDK010000001">
    <property type="protein sequence ID" value="NUX99530.1"/>
    <property type="molecule type" value="Genomic_DNA"/>
</dbReference>
<feature type="region of interest" description="Disordered" evidence="1">
    <location>
        <begin position="29"/>
        <end position="62"/>
    </location>
</feature>
<reference evidence="2 3" key="1">
    <citation type="submission" date="2020-02" db="EMBL/GenBank/DDBJ databases">
        <title>Paraburkholderia simonii sp. nov. and Paraburkholderia youngii sp. nov. Brazilian and Mexican Mimosa-associated rhizobia.</title>
        <authorList>
            <person name="Mavima L."/>
            <person name="Beukes C.W."/>
            <person name="Chan W.Y."/>
            <person name="Palmer M."/>
            <person name="De Meyer S.E."/>
            <person name="James E.K."/>
            <person name="Venter S.N."/>
            <person name="Steenkamp E.T."/>
        </authorList>
    </citation>
    <scope>NUCLEOTIDE SEQUENCE [LARGE SCALE GENOMIC DNA]</scope>
    <source>
        <strain evidence="2 3">JPY169</strain>
    </source>
</reference>
<comment type="caution">
    <text evidence="2">The sequence shown here is derived from an EMBL/GenBank/DDBJ whole genome shotgun (WGS) entry which is preliminary data.</text>
</comment>
<organism evidence="2 3">
    <name type="scientific">Paraburkholderia youngii</name>
    <dbReference type="NCBI Taxonomy" id="2782701"/>
    <lineage>
        <taxon>Bacteria</taxon>
        <taxon>Pseudomonadati</taxon>
        <taxon>Pseudomonadota</taxon>
        <taxon>Betaproteobacteria</taxon>
        <taxon>Burkholderiales</taxon>
        <taxon>Burkholderiaceae</taxon>
        <taxon>Paraburkholderia</taxon>
    </lineage>
</organism>
<dbReference type="GeneID" id="301100147"/>
<accession>A0A7Y6JVJ7</accession>
<dbReference type="Proteomes" id="UP000594380">
    <property type="component" value="Unassembled WGS sequence"/>
</dbReference>
<evidence type="ECO:0000256" key="1">
    <source>
        <dbReference type="SAM" id="MobiDB-lite"/>
    </source>
</evidence>
<gene>
    <name evidence="2" type="ORF">G5S42_07305</name>
</gene>
<feature type="compositionally biased region" description="Polar residues" evidence="1">
    <location>
        <begin position="42"/>
        <end position="62"/>
    </location>
</feature>
<evidence type="ECO:0000313" key="3">
    <source>
        <dbReference type="Proteomes" id="UP000594380"/>
    </source>
</evidence>
<name>A0A7Y6JVJ7_9BURK</name>
<dbReference type="AlphaFoldDB" id="A0A7Y6JVJ7"/>
<evidence type="ECO:0000313" key="2">
    <source>
        <dbReference type="EMBL" id="NUX99530.1"/>
    </source>
</evidence>
<dbReference type="RefSeq" id="WP_176106157.1">
    <property type="nucleotide sequence ID" value="NZ_JAALDK010000001.1"/>
</dbReference>
<protein>
    <submittedName>
        <fullName evidence="2">Uncharacterized protein</fullName>
    </submittedName>
</protein>
<proteinExistence type="predicted"/>
<sequence length="62" mass="7130">MIQLTERLRRQETMRTVLELGEWLTAAQVNARQKRPPCRRSQPYSTPSNFAVKTPSGSNRSV</sequence>